<evidence type="ECO:0000259" key="4">
    <source>
        <dbReference type="Pfam" id="PF01872"/>
    </source>
</evidence>
<dbReference type="Proteomes" id="UP000000322">
    <property type="component" value="Chromosome"/>
</dbReference>
<dbReference type="HOGENOM" id="CLU_036590_7_2_11"/>
<dbReference type="InterPro" id="IPR050765">
    <property type="entry name" value="Riboflavin_Biosynth_HTPR"/>
</dbReference>
<keyword evidence="2" id="KW-0521">NADP</keyword>
<dbReference type="EMBL" id="CP001819">
    <property type="protein sequence ID" value="ACZ21595.1"/>
    <property type="molecule type" value="Genomic_DNA"/>
</dbReference>
<dbReference type="SUPFAM" id="SSF53597">
    <property type="entry name" value="Dihydrofolate reductase-like"/>
    <property type="match status" value="1"/>
</dbReference>
<proteinExistence type="predicted"/>
<dbReference type="GO" id="GO:0009231">
    <property type="term" value="P:riboflavin biosynthetic process"/>
    <property type="evidence" value="ECO:0007669"/>
    <property type="project" value="InterPro"/>
</dbReference>
<evidence type="ECO:0000313" key="5">
    <source>
        <dbReference type="EMBL" id="ACZ21595.1"/>
    </source>
</evidence>
<dbReference type="InterPro" id="IPR002734">
    <property type="entry name" value="RibDG_C"/>
</dbReference>
<accession>D1BGL8</accession>
<dbReference type="PANTHER" id="PTHR38011:SF7">
    <property type="entry name" value="2,5-DIAMINO-6-RIBOSYLAMINO-4(3H)-PYRIMIDINONE 5'-PHOSPHATE REDUCTASE"/>
    <property type="match status" value="1"/>
</dbReference>
<dbReference type="Pfam" id="PF01872">
    <property type="entry name" value="RibD_C"/>
    <property type="match status" value="1"/>
</dbReference>
<dbReference type="AlphaFoldDB" id="D1BGL8"/>
<gene>
    <name evidence="5" type="ordered locus">Sked_16600</name>
</gene>
<dbReference type="KEGG" id="ske:Sked_16600"/>
<evidence type="ECO:0000256" key="1">
    <source>
        <dbReference type="ARBA" id="ARBA00005104"/>
    </source>
</evidence>
<dbReference type="Gene3D" id="3.40.430.10">
    <property type="entry name" value="Dihydrofolate Reductase, subunit A"/>
    <property type="match status" value="1"/>
</dbReference>
<comment type="pathway">
    <text evidence="1">Cofactor biosynthesis; riboflavin biosynthesis.</text>
</comment>
<keyword evidence="6" id="KW-1185">Reference proteome</keyword>
<dbReference type="GO" id="GO:0008703">
    <property type="term" value="F:5-amino-6-(5-phosphoribosylamino)uracil reductase activity"/>
    <property type="evidence" value="ECO:0007669"/>
    <property type="project" value="InterPro"/>
</dbReference>
<sequence length="289" mass="30138">MLADHPVLDVQPVPDDRPVLDFLVADGAPVEEARTIAPDPDEAMLSVLYAHPAPEPGRRTWVRANMVTTLDGAATGADGVSGAINDDADYRVFRVLRALADVVLVGAGTVRAEGYTPLSVPDGLSDLRAAAGRAPAIELAIVSRSGDLPGQITDLDQHPAGTVPPIVLTTTSGAANLRGYPADRVVVTGDTDVDLTVALDALADRGLVRVLAEGGPSLLGDLVDGQHLDELCLTTSPLVVGGPAPRIVRTGDYLQREGRPPARLVHLLHSGGVLLARWHLGRAGLPDHT</sequence>
<protein>
    <submittedName>
        <fullName evidence="5">Pyrimidine reductase, riboflavin biosynthesis</fullName>
    </submittedName>
</protein>
<feature type="domain" description="Bacterial bifunctional deaminase-reductase C-terminal" evidence="4">
    <location>
        <begin position="61"/>
        <end position="265"/>
    </location>
</feature>
<dbReference type="STRING" id="446469.Sked_16600"/>
<evidence type="ECO:0000256" key="2">
    <source>
        <dbReference type="ARBA" id="ARBA00022857"/>
    </source>
</evidence>
<organism evidence="5 6">
    <name type="scientific">Sanguibacter keddieii (strain ATCC 51767 / DSM 10542 / NCFB 3025 / ST-74)</name>
    <dbReference type="NCBI Taxonomy" id="446469"/>
    <lineage>
        <taxon>Bacteria</taxon>
        <taxon>Bacillati</taxon>
        <taxon>Actinomycetota</taxon>
        <taxon>Actinomycetes</taxon>
        <taxon>Micrococcales</taxon>
        <taxon>Sanguibacteraceae</taxon>
        <taxon>Sanguibacter</taxon>
    </lineage>
</organism>
<dbReference type="InterPro" id="IPR024072">
    <property type="entry name" value="DHFR-like_dom_sf"/>
</dbReference>
<keyword evidence="3" id="KW-0560">Oxidoreductase</keyword>
<dbReference type="PANTHER" id="PTHR38011">
    <property type="entry name" value="DIHYDROFOLATE REDUCTASE FAMILY PROTEIN (AFU_ORTHOLOGUE AFUA_8G06820)"/>
    <property type="match status" value="1"/>
</dbReference>
<dbReference type="eggNOG" id="COG1985">
    <property type="taxonomic scope" value="Bacteria"/>
</dbReference>
<evidence type="ECO:0000313" key="6">
    <source>
        <dbReference type="Proteomes" id="UP000000322"/>
    </source>
</evidence>
<evidence type="ECO:0000256" key="3">
    <source>
        <dbReference type="ARBA" id="ARBA00023002"/>
    </source>
</evidence>
<reference evidence="5 6" key="1">
    <citation type="journal article" date="2009" name="Stand. Genomic Sci.">
        <title>Complete genome sequence of Sanguibacter keddieii type strain (ST-74).</title>
        <authorList>
            <person name="Ivanova N."/>
            <person name="Sikorski J."/>
            <person name="Sims D."/>
            <person name="Brettin T."/>
            <person name="Detter J.C."/>
            <person name="Han C."/>
            <person name="Lapidus A."/>
            <person name="Copeland A."/>
            <person name="Glavina Del Rio T."/>
            <person name="Nolan M."/>
            <person name="Chen F."/>
            <person name="Lucas S."/>
            <person name="Tice H."/>
            <person name="Cheng J.F."/>
            <person name="Bruce D."/>
            <person name="Goodwin L."/>
            <person name="Pitluck S."/>
            <person name="Pati A."/>
            <person name="Mavromatis K."/>
            <person name="Chen A."/>
            <person name="Palaniappan K."/>
            <person name="D'haeseleer P."/>
            <person name="Chain P."/>
            <person name="Bristow J."/>
            <person name="Eisen J.A."/>
            <person name="Markowitz V."/>
            <person name="Hugenholtz P."/>
            <person name="Goker M."/>
            <person name="Pukall R."/>
            <person name="Klenk H.P."/>
            <person name="Kyrpides N.C."/>
        </authorList>
    </citation>
    <scope>NUCLEOTIDE SEQUENCE [LARGE SCALE GENOMIC DNA]</scope>
    <source>
        <strain evidence="6">ATCC 51767 / DSM 10542 / NCFB 3025 / ST-74</strain>
    </source>
</reference>
<name>D1BGL8_SANKS</name>